<evidence type="ECO:0000256" key="1">
    <source>
        <dbReference type="ARBA" id="ARBA00022801"/>
    </source>
</evidence>
<evidence type="ECO:0000259" key="4">
    <source>
        <dbReference type="Pfam" id="PF10566"/>
    </source>
</evidence>
<comment type="caution">
    <text evidence="7">The sequence shown here is derived from an EMBL/GenBank/DDBJ whole genome shotgun (WGS) entry which is preliminary data.</text>
</comment>
<dbReference type="InterPro" id="IPR014718">
    <property type="entry name" value="GH-type_carb-bd"/>
</dbReference>
<dbReference type="InterPro" id="IPR013780">
    <property type="entry name" value="Glyco_hydro_b"/>
</dbReference>
<sequence length="643" mass="71574">MKNCVGTLMTLGLCAKALAAVEVNSPNGHLSVRIDQTEEGLSYSVRSGDVSVLEQSRLGLETSIGNFGAGLEFVSSEESAVSESYRLPNGKTSFVDYEANELVATYANDRGDQLSVVFRVSDSDVAYRYRVNSEERHRVVVESEQSSFNLPDESTAFVTWQVPWGGGYAATKPSYEEGYLVDVPVDTKSHTGLGFTFPALFKLDSEGWLLISETGTTSQYVGTRLSDPNEEGEYRIAFPEAAENAGVGESTVSVSLPMQTPWRTITFGKTLAPIVESTVATDLVKPLYEPSKYYRPGRAAWSWLVWQDGSMNREDQVAFIDMAAALDFEYILIDAWWDERIGREGMKDLVEYARSKDVGVLLWYNSNGSWNDAPQTPRNRMASAPIRQEEMEWLQSIGVEGLKVDFFGGDKQVTMKFYEDLMTDANRYGLSLNFHGATLPRGWERMYPNHMTSEAVTASENLIFSQGFSDKEAFNSTLFPFVRNPVGAMDYGPVVLNERFSKSPERGNFRRTTDAFQLATSVLYFSPIQHYGLTPNNLDEQPAHVLDFFRVVPAAWDETRFVDGYPGEKVVLARRSGEDWYVAATHSSEESKAYELSLPWLAGKTLRMLHDLPDGTVGLKEAVVGDDGSLVVELEARGGVVLY</sequence>
<proteinExistence type="predicted"/>
<dbReference type="PANTHER" id="PTHR35803:SF2">
    <property type="entry name" value="RETAINING ALPHA-GALACTOSIDASE"/>
    <property type="match status" value="1"/>
</dbReference>
<protein>
    <submittedName>
        <fullName evidence="7">Glycoside hydrolase family 97 catalytic domain-containing protein</fullName>
    </submittedName>
</protein>
<dbReference type="SUPFAM" id="SSF51445">
    <property type="entry name" value="(Trans)glycosidases"/>
    <property type="match status" value="1"/>
</dbReference>
<feature type="signal peptide" evidence="3">
    <location>
        <begin position="1"/>
        <end position="19"/>
    </location>
</feature>
<dbReference type="InterPro" id="IPR029483">
    <property type="entry name" value="GH97_C"/>
</dbReference>
<name>A0A927IG12_9BACT</name>
<dbReference type="PANTHER" id="PTHR35803">
    <property type="entry name" value="GLUCAN 1,4-ALPHA-GLUCOSIDASE SUSB-RELATED"/>
    <property type="match status" value="1"/>
</dbReference>
<dbReference type="InterPro" id="IPR029486">
    <property type="entry name" value="GH97_N"/>
</dbReference>
<evidence type="ECO:0000259" key="6">
    <source>
        <dbReference type="Pfam" id="PF14509"/>
    </source>
</evidence>
<dbReference type="AlphaFoldDB" id="A0A927IG12"/>
<accession>A0A927IG12</accession>
<dbReference type="GO" id="GO:0030246">
    <property type="term" value="F:carbohydrate binding"/>
    <property type="evidence" value="ECO:0007669"/>
    <property type="project" value="InterPro"/>
</dbReference>
<keyword evidence="2" id="KW-0326">Glycosidase</keyword>
<feature type="domain" description="Glycosyl-hydrolase 97 catalytic" evidence="4">
    <location>
        <begin position="305"/>
        <end position="456"/>
    </location>
</feature>
<evidence type="ECO:0000313" key="8">
    <source>
        <dbReference type="Proteomes" id="UP000622317"/>
    </source>
</evidence>
<evidence type="ECO:0000259" key="5">
    <source>
        <dbReference type="Pfam" id="PF14508"/>
    </source>
</evidence>
<dbReference type="GO" id="GO:0016798">
    <property type="term" value="F:hydrolase activity, acting on glycosyl bonds"/>
    <property type="evidence" value="ECO:0007669"/>
    <property type="project" value="UniProtKB-KW"/>
</dbReference>
<dbReference type="Pfam" id="PF10566">
    <property type="entry name" value="Glyco_hydro_97"/>
    <property type="match status" value="1"/>
</dbReference>
<evidence type="ECO:0000313" key="7">
    <source>
        <dbReference type="EMBL" id="MBD5778349.1"/>
    </source>
</evidence>
<keyword evidence="3" id="KW-0732">Signal</keyword>
<dbReference type="EMBL" id="JACYFG010000004">
    <property type="protein sequence ID" value="MBD5778349.1"/>
    <property type="molecule type" value="Genomic_DNA"/>
</dbReference>
<dbReference type="Pfam" id="PF14508">
    <property type="entry name" value="GH97_N"/>
    <property type="match status" value="1"/>
</dbReference>
<evidence type="ECO:0000256" key="2">
    <source>
        <dbReference type="ARBA" id="ARBA00023295"/>
    </source>
</evidence>
<dbReference type="Gene3D" id="2.60.40.1180">
    <property type="entry name" value="Golgi alpha-mannosidase II"/>
    <property type="match status" value="1"/>
</dbReference>
<organism evidence="7 8">
    <name type="scientific">Pelagicoccus enzymogenes</name>
    <dbReference type="NCBI Taxonomy" id="2773457"/>
    <lineage>
        <taxon>Bacteria</taxon>
        <taxon>Pseudomonadati</taxon>
        <taxon>Verrucomicrobiota</taxon>
        <taxon>Opitutia</taxon>
        <taxon>Puniceicoccales</taxon>
        <taxon>Pelagicoccaceae</taxon>
        <taxon>Pelagicoccus</taxon>
    </lineage>
</organism>
<keyword evidence="1 7" id="KW-0378">Hydrolase</keyword>
<keyword evidence="8" id="KW-1185">Reference proteome</keyword>
<feature type="domain" description="Glycosyl-hydrolase 97 N-terminal" evidence="5">
    <location>
        <begin position="23"/>
        <end position="286"/>
    </location>
</feature>
<feature type="domain" description="Glycosyl-hydrolase 97 C-terminal oligomerisation" evidence="6">
    <location>
        <begin position="555"/>
        <end position="642"/>
    </location>
</feature>
<reference evidence="7" key="1">
    <citation type="submission" date="2020-09" db="EMBL/GenBank/DDBJ databases">
        <title>Pelagicoccus enzymogenes sp. nov. with an EPS production, isolated from marine sediment.</title>
        <authorList>
            <person name="Feng X."/>
        </authorList>
    </citation>
    <scope>NUCLEOTIDE SEQUENCE</scope>
    <source>
        <strain evidence="7">NFK12</strain>
    </source>
</reference>
<dbReference type="InterPro" id="IPR017853">
    <property type="entry name" value="GH"/>
</dbReference>
<dbReference type="Pfam" id="PF14509">
    <property type="entry name" value="GH97_C"/>
    <property type="match status" value="1"/>
</dbReference>
<dbReference type="Gene3D" id="2.70.98.10">
    <property type="match status" value="1"/>
</dbReference>
<dbReference type="Proteomes" id="UP000622317">
    <property type="component" value="Unassembled WGS sequence"/>
</dbReference>
<dbReference type="InterPro" id="IPR013785">
    <property type="entry name" value="Aldolase_TIM"/>
</dbReference>
<feature type="chain" id="PRO_5037389359" evidence="3">
    <location>
        <begin position="20"/>
        <end position="643"/>
    </location>
</feature>
<evidence type="ECO:0000256" key="3">
    <source>
        <dbReference type="SAM" id="SignalP"/>
    </source>
</evidence>
<dbReference type="Gene3D" id="3.20.20.70">
    <property type="entry name" value="Aldolase class I"/>
    <property type="match status" value="1"/>
</dbReference>
<gene>
    <name evidence="7" type="ORF">IEN85_02435</name>
</gene>
<dbReference type="InterPro" id="IPR052720">
    <property type="entry name" value="Glycosyl_hydrolase_97"/>
</dbReference>
<dbReference type="InterPro" id="IPR019563">
    <property type="entry name" value="GH97_catalytic"/>
</dbReference>